<reference evidence="2 3" key="1">
    <citation type="submission" date="2019-10" db="EMBL/GenBank/DDBJ databases">
        <title>Description of Paenibacillus pedi sp. nov.</title>
        <authorList>
            <person name="Carlier A."/>
            <person name="Qi S."/>
        </authorList>
    </citation>
    <scope>NUCLEOTIDE SEQUENCE [LARGE SCALE GENOMIC DNA]</scope>
    <source>
        <strain evidence="2 3">LMG 31457</strain>
    </source>
</reference>
<evidence type="ECO:0000313" key="2">
    <source>
        <dbReference type="EMBL" id="NOV02354.1"/>
    </source>
</evidence>
<organism evidence="2 3">
    <name type="scientific">Paenibacillus planticolens</name>
    <dbReference type="NCBI Taxonomy" id="2654976"/>
    <lineage>
        <taxon>Bacteria</taxon>
        <taxon>Bacillati</taxon>
        <taxon>Bacillota</taxon>
        <taxon>Bacilli</taxon>
        <taxon>Bacillales</taxon>
        <taxon>Paenibacillaceae</taxon>
        <taxon>Paenibacillus</taxon>
    </lineage>
</organism>
<name>A0ABX1ZQJ6_9BACL</name>
<dbReference type="InterPro" id="IPR008965">
    <property type="entry name" value="CBM2/CBM3_carb-bd_dom_sf"/>
</dbReference>
<dbReference type="Proteomes" id="UP000618579">
    <property type="component" value="Unassembled WGS sequence"/>
</dbReference>
<dbReference type="Gene3D" id="2.60.40.680">
    <property type="match status" value="1"/>
</dbReference>
<feature type="region of interest" description="Disordered" evidence="1">
    <location>
        <begin position="1"/>
        <end position="22"/>
    </location>
</feature>
<protein>
    <recommendedName>
        <fullName evidence="4">Dockerin domain-containing protein</fullName>
    </recommendedName>
</protein>
<dbReference type="EMBL" id="WHNZ01000042">
    <property type="protein sequence ID" value="NOV02354.1"/>
    <property type="molecule type" value="Genomic_DNA"/>
</dbReference>
<accession>A0ABX1ZQJ6</accession>
<keyword evidence="3" id="KW-1185">Reference proteome</keyword>
<evidence type="ECO:0000313" key="3">
    <source>
        <dbReference type="Proteomes" id="UP000618579"/>
    </source>
</evidence>
<sequence length="193" mass="19965">MPICPRKGHGGKRDDAANGGQPHGYRNAYINKLSIDANGVIQNITGDYAGVPQLKNFDPYTRVEAETIGWNGGISTEVASGSTSGTIGAGAHLDGNLLKLHWKAKSDTQASAAAISLSKAVIANEAGVENELGSSVYMVQLNNVVVDKTALGDLAIAAAAYGMTSADPNWSSYKNADLNNDGKINIAGPSCFG</sequence>
<evidence type="ECO:0000256" key="1">
    <source>
        <dbReference type="SAM" id="MobiDB-lite"/>
    </source>
</evidence>
<dbReference type="Gene3D" id="1.10.1330.10">
    <property type="entry name" value="Dockerin domain"/>
    <property type="match status" value="1"/>
</dbReference>
<proteinExistence type="predicted"/>
<dbReference type="RefSeq" id="WP_171685177.1">
    <property type="nucleotide sequence ID" value="NZ_WHNZ01000042.1"/>
</dbReference>
<evidence type="ECO:0008006" key="4">
    <source>
        <dbReference type="Google" id="ProtNLM"/>
    </source>
</evidence>
<gene>
    <name evidence="2" type="ORF">GC097_20310</name>
</gene>
<dbReference type="SUPFAM" id="SSF49384">
    <property type="entry name" value="Carbohydrate-binding domain"/>
    <property type="match status" value="1"/>
</dbReference>
<dbReference type="InterPro" id="IPR036439">
    <property type="entry name" value="Dockerin_dom_sf"/>
</dbReference>
<feature type="compositionally biased region" description="Basic residues" evidence="1">
    <location>
        <begin position="1"/>
        <end position="10"/>
    </location>
</feature>
<comment type="caution">
    <text evidence="2">The sequence shown here is derived from an EMBL/GenBank/DDBJ whole genome shotgun (WGS) entry which is preliminary data.</text>
</comment>